<gene>
    <name evidence="1" type="ORF">NM208_g4274</name>
</gene>
<protein>
    <submittedName>
        <fullName evidence="1">Uncharacterized protein</fullName>
    </submittedName>
</protein>
<sequence>MVSDKPRTPQEILSDLADQRQQQPTSPVSPTSSRSSVYSSISRASSYASTSSAHSTSSSISSIVPDDKPNPAEKNGRTRKMSITKKPKHKRHTSIGTLNVHMGRLDLDRPASPGVALTNRI</sequence>
<reference evidence="1" key="1">
    <citation type="submission" date="2022-08" db="EMBL/GenBank/DDBJ databases">
        <title>Genome Sequence of Fusarium decemcellulare.</title>
        <authorList>
            <person name="Buettner E."/>
        </authorList>
    </citation>
    <scope>NUCLEOTIDE SEQUENCE</scope>
    <source>
        <strain evidence="1">Babe19</strain>
    </source>
</reference>
<organism evidence="1 2">
    <name type="scientific">Fusarium decemcellulare</name>
    <dbReference type="NCBI Taxonomy" id="57161"/>
    <lineage>
        <taxon>Eukaryota</taxon>
        <taxon>Fungi</taxon>
        <taxon>Dikarya</taxon>
        <taxon>Ascomycota</taxon>
        <taxon>Pezizomycotina</taxon>
        <taxon>Sordariomycetes</taxon>
        <taxon>Hypocreomycetidae</taxon>
        <taxon>Hypocreales</taxon>
        <taxon>Nectriaceae</taxon>
        <taxon>Fusarium</taxon>
        <taxon>Fusarium decemcellulare species complex</taxon>
    </lineage>
</organism>
<evidence type="ECO:0000313" key="2">
    <source>
        <dbReference type="Proteomes" id="UP001148629"/>
    </source>
</evidence>
<dbReference type="Proteomes" id="UP001148629">
    <property type="component" value="Unassembled WGS sequence"/>
</dbReference>
<comment type="caution">
    <text evidence="1">The sequence shown here is derived from an EMBL/GenBank/DDBJ whole genome shotgun (WGS) entry which is preliminary data.</text>
</comment>
<dbReference type="EMBL" id="JANRMS010000314">
    <property type="protein sequence ID" value="KAJ3542102.1"/>
    <property type="molecule type" value="Genomic_DNA"/>
</dbReference>
<name>A0ACC1SLF4_9HYPO</name>
<keyword evidence="2" id="KW-1185">Reference proteome</keyword>
<proteinExistence type="predicted"/>
<accession>A0ACC1SLF4</accession>
<evidence type="ECO:0000313" key="1">
    <source>
        <dbReference type="EMBL" id="KAJ3542102.1"/>
    </source>
</evidence>